<comment type="caution">
    <text evidence="2">The sequence shown here is derived from an EMBL/GenBank/DDBJ whole genome shotgun (WGS) entry which is preliminary data.</text>
</comment>
<name>A0A9W8JYH7_9AGAR</name>
<dbReference type="AlphaFoldDB" id="A0A9W8JYH7"/>
<organism evidence="2 3">
    <name type="scientific">Agrocybe chaxingu</name>
    <dbReference type="NCBI Taxonomy" id="84603"/>
    <lineage>
        <taxon>Eukaryota</taxon>
        <taxon>Fungi</taxon>
        <taxon>Dikarya</taxon>
        <taxon>Basidiomycota</taxon>
        <taxon>Agaricomycotina</taxon>
        <taxon>Agaricomycetes</taxon>
        <taxon>Agaricomycetidae</taxon>
        <taxon>Agaricales</taxon>
        <taxon>Agaricineae</taxon>
        <taxon>Strophariaceae</taxon>
        <taxon>Agrocybe</taxon>
    </lineage>
</organism>
<proteinExistence type="predicted"/>
<feature type="compositionally biased region" description="Basic and acidic residues" evidence="1">
    <location>
        <begin position="1"/>
        <end position="13"/>
    </location>
</feature>
<keyword evidence="3" id="KW-1185">Reference proteome</keyword>
<evidence type="ECO:0000313" key="3">
    <source>
        <dbReference type="Proteomes" id="UP001148786"/>
    </source>
</evidence>
<feature type="region of interest" description="Disordered" evidence="1">
    <location>
        <begin position="1"/>
        <end position="44"/>
    </location>
</feature>
<dbReference type="OrthoDB" id="3063824at2759"/>
<evidence type="ECO:0000313" key="2">
    <source>
        <dbReference type="EMBL" id="KAJ3508995.1"/>
    </source>
</evidence>
<reference evidence="2" key="1">
    <citation type="submission" date="2022-07" db="EMBL/GenBank/DDBJ databases">
        <title>Genome Sequence of Agrocybe chaxingu.</title>
        <authorList>
            <person name="Buettner E."/>
        </authorList>
    </citation>
    <scope>NUCLEOTIDE SEQUENCE</scope>
    <source>
        <strain evidence="2">MP-N11</strain>
    </source>
</reference>
<gene>
    <name evidence="2" type="ORF">NLJ89_g5455</name>
</gene>
<accession>A0A9W8JYH7</accession>
<dbReference type="Proteomes" id="UP001148786">
    <property type="component" value="Unassembled WGS sequence"/>
</dbReference>
<protein>
    <submittedName>
        <fullName evidence="2">Uncharacterized protein</fullName>
    </submittedName>
</protein>
<dbReference type="EMBL" id="JANKHO010000514">
    <property type="protein sequence ID" value="KAJ3508995.1"/>
    <property type="molecule type" value="Genomic_DNA"/>
</dbReference>
<evidence type="ECO:0000256" key="1">
    <source>
        <dbReference type="SAM" id="MobiDB-lite"/>
    </source>
</evidence>
<sequence length="255" mass="28355">MRGPNDIEEHPNSEGEASEPNQDGSQEPDEQAGDSGTPAAAEGTTVPLRSHKVVFCILDNKNRFQYAVAPLPDTYQELAIELLGRYINSPDVLASDIYLKYGIKRKARTDWAYLPPRFFSQIVCGNGEELRIYNKDGRQVDNDEEAKKGYVGSVVTFRLGDTARTPWGGVGGRHAVHTLPETYAETKEVALRGLKHFMKKKDATVADITLRAMIKNREGEWVAAELPAGQGWKDTVIGLIKKYQNLEILVSELHT</sequence>